<protein>
    <submittedName>
        <fullName evidence="2">Uncharacterized protein</fullName>
    </submittedName>
</protein>
<evidence type="ECO:0000313" key="1">
    <source>
        <dbReference type="EMBL" id="CAB4146433.1"/>
    </source>
</evidence>
<gene>
    <name evidence="2" type="ORF">UFOVP1008_2</name>
    <name evidence="3" type="ORF">UFOVP1160_44</name>
    <name evidence="4" type="ORF">UFOVP1352_6</name>
    <name evidence="1" type="ORF">UFOVP498_10</name>
</gene>
<evidence type="ECO:0000313" key="3">
    <source>
        <dbReference type="EMBL" id="CAB4187472.1"/>
    </source>
</evidence>
<accession>A0A6J5Q4M4</accession>
<proteinExistence type="predicted"/>
<evidence type="ECO:0000313" key="4">
    <source>
        <dbReference type="EMBL" id="CAB4199648.1"/>
    </source>
</evidence>
<dbReference type="EMBL" id="LR797110">
    <property type="protein sequence ID" value="CAB4187472.1"/>
    <property type="molecule type" value="Genomic_DNA"/>
</dbReference>
<evidence type="ECO:0000313" key="2">
    <source>
        <dbReference type="EMBL" id="CAB4177507.1"/>
    </source>
</evidence>
<dbReference type="EMBL" id="LR797301">
    <property type="protein sequence ID" value="CAB4199648.1"/>
    <property type="molecule type" value="Genomic_DNA"/>
</dbReference>
<sequence length="94" mass="9890">MIYIPGQTPSVLTGADDLILWVQTELERISALSRIQEEDIAAAGSGSGTVTGVRWDLDECYSTTSAIIPVWDINGLTASAAYADGIVRFEGGAA</sequence>
<organism evidence="2">
    <name type="scientific">uncultured Caudovirales phage</name>
    <dbReference type="NCBI Taxonomy" id="2100421"/>
    <lineage>
        <taxon>Viruses</taxon>
        <taxon>Duplodnaviria</taxon>
        <taxon>Heunggongvirae</taxon>
        <taxon>Uroviricota</taxon>
        <taxon>Caudoviricetes</taxon>
        <taxon>Peduoviridae</taxon>
        <taxon>Maltschvirus</taxon>
        <taxon>Maltschvirus maltsch</taxon>
    </lineage>
</organism>
<name>A0A6J5Q4M4_9CAUD</name>
<dbReference type="EMBL" id="LR796467">
    <property type="protein sequence ID" value="CAB4146433.1"/>
    <property type="molecule type" value="Genomic_DNA"/>
</dbReference>
<reference evidence="2" key="1">
    <citation type="submission" date="2020-05" db="EMBL/GenBank/DDBJ databases">
        <authorList>
            <person name="Chiriac C."/>
            <person name="Salcher M."/>
            <person name="Ghai R."/>
            <person name="Kavagutti S V."/>
        </authorList>
    </citation>
    <scope>NUCLEOTIDE SEQUENCE</scope>
</reference>
<dbReference type="EMBL" id="LR796954">
    <property type="protein sequence ID" value="CAB4177507.1"/>
    <property type="molecule type" value="Genomic_DNA"/>
</dbReference>